<keyword evidence="3" id="KW-1185">Reference proteome</keyword>
<protein>
    <submittedName>
        <fullName evidence="2">Uncharacterized protein</fullName>
    </submittedName>
</protein>
<reference evidence="2" key="1">
    <citation type="submission" date="2023-01" db="EMBL/GenBank/DDBJ databases">
        <authorList>
            <person name="Van Ghelder C."/>
            <person name="Rancurel C."/>
        </authorList>
    </citation>
    <scope>NUCLEOTIDE SEQUENCE</scope>
    <source>
        <strain evidence="2">CNCM I-4278</strain>
    </source>
</reference>
<evidence type="ECO:0000256" key="1">
    <source>
        <dbReference type="SAM" id="MobiDB-lite"/>
    </source>
</evidence>
<dbReference type="Proteomes" id="UP001152607">
    <property type="component" value="Unassembled WGS sequence"/>
</dbReference>
<evidence type="ECO:0000313" key="3">
    <source>
        <dbReference type="Proteomes" id="UP001152607"/>
    </source>
</evidence>
<evidence type="ECO:0000313" key="2">
    <source>
        <dbReference type="EMBL" id="CAI6299897.1"/>
    </source>
</evidence>
<accession>A0A9W4XR81</accession>
<organism evidence="2 3">
    <name type="scientific">Periconia digitata</name>
    <dbReference type="NCBI Taxonomy" id="1303443"/>
    <lineage>
        <taxon>Eukaryota</taxon>
        <taxon>Fungi</taxon>
        <taxon>Dikarya</taxon>
        <taxon>Ascomycota</taxon>
        <taxon>Pezizomycotina</taxon>
        <taxon>Dothideomycetes</taxon>
        <taxon>Pleosporomycetidae</taxon>
        <taxon>Pleosporales</taxon>
        <taxon>Massarineae</taxon>
        <taxon>Periconiaceae</taxon>
        <taxon>Periconia</taxon>
    </lineage>
</organism>
<proteinExistence type="predicted"/>
<feature type="region of interest" description="Disordered" evidence="1">
    <location>
        <begin position="1"/>
        <end position="27"/>
    </location>
</feature>
<comment type="caution">
    <text evidence="2">The sequence shown here is derived from an EMBL/GenBank/DDBJ whole genome shotgun (WGS) entry which is preliminary data.</text>
</comment>
<dbReference type="AlphaFoldDB" id="A0A9W4XR81"/>
<name>A0A9W4XR81_9PLEO</name>
<gene>
    <name evidence="2" type="ORF">PDIGIT_LOCUS2795</name>
</gene>
<dbReference type="EMBL" id="CAOQHR010000002">
    <property type="protein sequence ID" value="CAI6299897.1"/>
    <property type="molecule type" value="Genomic_DNA"/>
</dbReference>
<feature type="compositionally biased region" description="Polar residues" evidence="1">
    <location>
        <begin position="1"/>
        <end position="16"/>
    </location>
</feature>
<sequence length="104" mass="11725">MTQPPNKDNKNTSLNSGPPFPRTSDALNCRCKNETSRLDFSQEEQWDFGGELPQMALWEWKEPAADADMSWNSLLEDAPGRAEAMGRSSDRPIVIRPFGKSRVL</sequence>